<evidence type="ECO:0000256" key="4">
    <source>
        <dbReference type="ARBA" id="ARBA00018672"/>
    </source>
</evidence>
<comment type="similarity">
    <text evidence="2">In the N-terminal section; belongs to the phytochrome family.</text>
</comment>
<evidence type="ECO:0000256" key="1">
    <source>
        <dbReference type="ARBA" id="ARBA00000085"/>
    </source>
</evidence>
<dbReference type="Pfam" id="PF00072">
    <property type="entry name" value="Response_reg"/>
    <property type="match status" value="1"/>
</dbReference>
<dbReference type="CDD" id="cd00082">
    <property type="entry name" value="HisKA"/>
    <property type="match status" value="1"/>
</dbReference>
<keyword evidence="8 21" id="KW-0418">Kinase</keyword>
<dbReference type="Pfam" id="PF01627">
    <property type="entry name" value="Hpt"/>
    <property type="match status" value="1"/>
</dbReference>
<keyword evidence="9" id="KW-0067">ATP-binding</keyword>
<dbReference type="PROSITE" id="PS50110">
    <property type="entry name" value="RESPONSE_REGULATORY"/>
    <property type="match status" value="2"/>
</dbReference>
<evidence type="ECO:0000259" key="19">
    <source>
        <dbReference type="PROSITE" id="PS50110"/>
    </source>
</evidence>
<dbReference type="EMBL" id="LKEU01000027">
    <property type="protein sequence ID" value="OFV70982.1"/>
    <property type="molecule type" value="Genomic_DNA"/>
</dbReference>
<evidence type="ECO:0000256" key="17">
    <source>
        <dbReference type="SAM" id="Phobius"/>
    </source>
</evidence>
<keyword evidence="17" id="KW-1133">Transmembrane helix</keyword>
<feature type="modified residue" description="4-aspartylphosphate" evidence="16">
    <location>
        <position position="627"/>
    </location>
</feature>
<evidence type="ECO:0000256" key="14">
    <source>
        <dbReference type="ARBA" id="ARBA00074306"/>
    </source>
</evidence>
<keyword evidence="17" id="KW-0812">Transmembrane</keyword>
<dbReference type="OrthoDB" id="9804263at2"/>
<reference evidence="21 22" key="1">
    <citation type="submission" date="2015-09" db="EMBL/GenBank/DDBJ databases">
        <title>Genome sequence of Acetobacterium wieringae DSM 1911.</title>
        <authorList>
            <person name="Poehlein A."/>
            <person name="Bengelsdorf F.R."/>
            <person name="Schiel-Bengelsdorf B."/>
            <person name="Duerre P."/>
            <person name="Daniel R."/>
        </authorList>
    </citation>
    <scope>NUCLEOTIDE SEQUENCE [LARGE SCALE GENOMIC DNA]</scope>
    <source>
        <strain evidence="21 22">DSM 1911</strain>
    </source>
</reference>
<feature type="domain" description="Response regulatory" evidence="19">
    <location>
        <begin position="572"/>
        <end position="695"/>
    </location>
</feature>
<dbReference type="Gene3D" id="1.20.120.160">
    <property type="entry name" value="HPT domain"/>
    <property type="match status" value="1"/>
</dbReference>
<dbReference type="RefSeq" id="WP_070370879.1">
    <property type="nucleotide sequence ID" value="NZ_LKEU01000027.1"/>
</dbReference>
<dbReference type="CDD" id="cd17546">
    <property type="entry name" value="REC_hyHK_CKI1_RcsC-like"/>
    <property type="match status" value="1"/>
</dbReference>
<evidence type="ECO:0000256" key="5">
    <source>
        <dbReference type="ARBA" id="ARBA00022553"/>
    </source>
</evidence>
<evidence type="ECO:0000259" key="18">
    <source>
        <dbReference type="PROSITE" id="PS50109"/>
    </source>
</evidence>
<evidence type="ECO:0000256" key="2">
    <source>
        <dbReference type="ARBA" id="ARBA00006402"/>
    </source>
</evidence>
<evidence type="ECO:0000256" key="7">
    <source>
        <dbReference type="ARBA" id="ARBA00022741"/>
    </source>
</evidence>
<feature type="domain" description="HPt" evidence="20">
    <location>
        <begin position="877"/>
        <end position="970"/>
    </location>
</feature>
<dbReference type="EC" id="2.7.13.3" evidence="3"/>
<evidence type="ECO:0000256" key="11">
    <source>
        <dbReference type="ARBA" id="ARBA00024867"/>
    </source>
</evidence>
<evidence type="ECO:0000313" key="22">
    <source>
        <dbReference type="Proteomes" id="UP000176244"/>
    </source>
</evidence>
<dbReference type="InterPro" id="IPR036641">
    <property type="entry name" value="HPT_dom_sf"/>
</dbReference>
<dbReference type="Gene3D" id="3.40.50.2300">
    <property type="match status" value="2"/>
</dbReference>
<dbReference type="PROSITE" id="PS50109">
    <property type="entry name" value="HIS_KIN"/>
    <property type="match status" value="1"/>
</dbReference>
<feature type="modified residue" description="4-aspartylphosphate" evidence="16">
    <location>
        <position position="772"/>
    </location>
</feature>
<dbReference type="FunFam" id="3.30.565.10:FF:000010">
    <property type="entry name" value="Sensor histidine kinase RcsC"/>
    <property type="match status" value="1"/>
</dbReference>
<dbReference type="AlphaFoldDB" id="A0A1F2PJF7"/>
<dbReference type="InterPro" id="IPR001638">
    <property type="entry name" value="Solute-binding_3/MltF_N"/>
</dbReference>
<dbReference type="PROSITE" id="PS50894">
    <property type="entry name" value="HPT"/>
    <property type="match status" value="1"/>
</dbReference>
<keyword evidence="7" id="KW-0547">Nucleotide-binding</keyword>
<dbReference type="SMART" id="SM00387">
    <property type="entry name" value="HATPase_c"/>
    <property type="match status" value="1"/>
</dbReference>
<dbReference type="PANTHER" id="PTHR45339">
    <property type="entry name" value="HYBRID SIGNAL TRANSDUCTION HISTIDINE KINASE J"/>
    <property type="match status" value="1"/>
</dbReference>
<dbReference type="PRINTS" id="PR00344">
    <property type="entry name" value="BCTRLSENSOR"/>
</dbReference>
<dbReference type="Pfam" id="PF02518">
    <property type="entry name" value="HATPase_c"/>
    <property type="match status" value="1"/>
</dbReference>
<dbReference type="STRING" id="52694.ACWI_15680"/>
<dbReference type="SUPFAM" id="SSF55874">
    <property type="entry name" value="ATPase domain of HSP90 chaperone/DNA topoisomerase II/histidine kinase"/>
    <property type="match status" value="1"/>
</dbReference>
<feature type="transmembrane region" description="Helical" evidence="17">
    <location>
        <begin position="271"/>
        <end position="294"/>
    </location>
</feature>
<dbReference type="PANTHER" id="PTHR45339:SF5">
    <property type="entry name" value="HISTIDINE KINASE"/>
    <property type="match status" value="1"/>
</dbReference>
<keyword evidence="5 16" id="KW-0597">Phosphoprotein</keyword>
<gene>
    <name evidence="21" type="primary">barA_1</name>
    <name evidence="21" type="ORF">ACWI_15680</name>
</gene>
<dbReference type="Gene3D" id="3.30.565.10">
    <property type="entry name" value="Histidine kinase-like ATPase, C-terminal domain"/>
    <property type="match status" value="1"/>
</dbReference>
<dbReference type="GO" id="GO:0000155">
    <property type="term" value="F:phosphorelay sensor kinase activity"/>
    <property type="evidence" value="ECO:0007669"/>
    <property type="project" value="InterPro"/>
</dbReference>
<dbReference type="InterPro" id="IPR005467">
    <property type="entry name" value="His_kinase_dom"/>
</dbReference>
<dbReference type="InterPro" id="IPR011006">
    <property type="entry name" value="CheY-like_superfamily"/>
</dbReference>
<comment type="catalytic activity">
    <reaction evidence="1">
        <text>ATP + protein L-histidine = ADP + protein N-phospho-L-histidine.</text>
        <dbReference type="EC" id="2.7.13.3"/>
    </reaction>
</comment>
<feature type="domain" description="Response regulatory" evidence="19">
    <location>
        <begin position="721"/>
        <end position="837"/>
    </location>
</feature>
<proteinExistence type="inferred from homology"/>
<name>A0A1F2PJF7_9FIRM</name>
<comment type="caution">
    <text evidence="21">The sequence shown here is derived from an EMBL/GenBank/DDBJ whole genome shotgun (WGS) entry which is preliminary data.</text>
</comment>
<organism evidence="21 22">
    <name type="scientific">Acetobacterium wieringae</name>
    <dbReference type="NCBI Taxonomy" id="52694"/>
    <lineage>
        <taxon>Bacteria</taxon>
        <taxon>Bacillati</taxon>
        <taxon>Bacillota</taxon>
        <taxon>Clostridia</taxon>
        <taxon>Eubacteriales</taxon>
        <taxon>Eubacteriaceae</taxon>
        <taxon>Acetobacterium</taxon>
    </lineage>
</organism>
<dbReference type="Pfam" id="PF00512">
    <property type="entry name" value="HisKA"/>
    <property type="match status" value="1"/>
</dbReference>
<feature type="modified residue" description="Phosphohistidine" evidence="15">
    <location>
        <position position="916"/>
    </location>
</feature>
<evidence type="ECO:0000256" key="6">
    <source>
        <dbReference type="ARBA" id="ARBA00022679"/>
    </source>
</evidence>
<dbReference type="InterPro" id="IPR004358">
    <property type="entry name" value="Sig_transdc_His_kin-like_C"/>
</dbReference>
<comment type="subunit">
    <text evidence="12">At low DSF concentrations, interacts with RpfF.</text>
</comment>
<dbReference type="InterPro" id="IPR001789">
    <property type="entry name" value="Sig_transdc_resp-reg_receiver"/>
</dbReference>
<dbReference type="Pfam" id="PF00497">
    <property type="entry name" value="SBP_bac_3"/>
    <property type="match status" value="1"/>
</dbReference>
<evidence type="ECO:0000256" key="15">
    <source>
        <dbReference type="PROSITE-ProRule" id="PRU00110"/>
    </source>
</evidence>
<keyword evidence="10" id="KW-0902">Two-component regulatory system</keyword>
<evidence type="ECO:0000256" key="10">
    <source>
        <dbReference type="ARBA" id="ARBA00023012"/>
    </source>
</evidence>
<dbReference type="SMART" id="SM00448">
    <property type="entry name" value="REC"/>
    <property type="match status" value="2"/>
</dbReference>
<comment type="function">
    <text evidence="11">May play the central regulatory role in sporulation. It may be an element of the effector pathway responsible for the activation of sporulation genes in response to nutritional stress. Spo0A may act in concert with spo0H (a sigma factor) to control the expression of some genes that are critical to the sporulation process.</text>
</comment>
<dbReference type="CDD" id="cd01007">
    <property type="entry name" value="PBP2_BvgS_HisK_like"/>
    <property type="match status" value="1"/>
</dbReference>
<dbReference type="InterPro" id="IPR003594">
    <property type="entry name" value="HATPase_dom"/>
</dbReference>
<accession>A0A1F2PJF7</accession>
<evidence type="ECO:0000256" key="3">
    <source>
        <dbReference type="ARBA" id="ARBA00012438"/>
    </source>
</evidence>
<dbReference type="GO" id="GO:0005524">
    <property type="term" value="F:ATP binding"/>
    <property type="evidence" value="ECO:0007669"/>
    <property type="project" value="UniProtKB-KW"/>
</dbReference>
<dbReference type="InterPro" id="IPR003661">
    <property type="entry name" value="HisK_dim/P_dom"/>
</dbReference>
<keyword evidence="17" id="KW-0472">Membrane</keyword>
<dbReference type="InterPro" id="IPR036097">
    <property type="entry name" value="HisK_dim/P_sf"/>
</dbReference>
<dbReference type="FunFam" id="1.10.287.130:FF:000002">
    <property type="entry name" value="Two-component osmosensing histidine kinase"/>
    <property type="match status" value="1"/>
</dbReference>
<dbReference type="CDD" id="cd16922">
    <property type="entry name" value="HATPase_EvgS-ArcB-TorS-like"/>
    <property type="match status" value="1"/>
</dbReference>
<dbReference type="SMART" id="SM00388">
    <property type="entry name" value="HisKA"/>
    <property type="match status" value="1"/>
</dbReference>
<dbReference type="Gene3D" id="1.10.287.130">
    <property type="match status" value="1"/>
</dbReference>
<dbReference type="InterPro" id="IPR036890">
    <property type="entry name" value="HATPase_C_sf"/>
</dbReference>
<dbReference type="SUPFAM" id="SSF47226">
    <property type="entry name" value="Histidine-containing phosphotransfer domain, HPT domain"/>
    <property type="match status" value="1"/>
</dbReference>
<dbReference type="SUPFAM" id="SSF52172">
    <property type="entry name" value="CheY-like"/>
    <property type="match status" value="2"/>
</dbReference>
<protein>
    <recommendedName>
        <fullName evidence="14">Circadian input-output histidine kinase CikA</fullName>
        <ecNumber evidence="3">2.7.13.3</ecNumber>
    </recommendedName>
    <alternativeName>
        <fullName evidence="13">Sensory/regulatory protein RpfC</fullName>
    </alternativeName>
    <alternativeName>
        <fullName evidence="4">Stage 0 sporulation protein A homolog</fullName>
    </alternativeName>
</protein>
<dbReference type="SUPFAM" id="SSF53850">
    <property type="entry name" value="Periplasmic binding protein-like II"/>
    <property type="match status" value="1"/>
</dbReference>
<evidence type="ECO:0000256" key="8">
    <source>
        <dbReference type="ARBA" id="ARBA00022777"/>
    </source>
</evidence>
<evidence type="ECO:0000256" key="13">
    <source>
        <dbReference type="ARBA" id="ARBA00068150"/>
    </source>
</evidence>
<evidence type="ECO:0000256" key="9">
    <source>
        <dbReference type="ARBA" id="ARBA00022840"/>
    </source>
</evidence>
<keyword evidence="6 21" id="KW-0808">Transferase</keyword>
<dbReference type="GO" id="GO:0005886">
    <property type="term" value="C:plasma membrane"/>
    <property type="evidence" value="ECO:0007669"/>
    <property type="project" value="UniProtKB-SubCell"/>
</dbReference>
<dbReference type="InterPro" id="IPR008207">
    <property type="entry name" value="Sig_transdc_His_kin_Hpt_dom"/>
</dbReference>
<evidence type="ECO:0000256" key="12">
    <source>
        <dbReference type="ARBA" id="ARBA00064003"/>
    </source>
</evidence>
<evidence type="ECO:0000259" key="20">
    <source>
        <dbReference type="PROSITE" id="PS50894"/>
    </source>
</evidence>
<evidence type="ECO:0000313" key="21">
    <source>
        <dbReference type="EMBL" id="OFV70982.1"/>
    </source>
</evidence>
<dbReference type="SMART" id="SM00062">
    <property type="entry name" value="PBPb"/>
    <property type="match status" value="1"/>
</dbReference>
<sequence>MKLLARVMVILIIILGWPSFCYARDDTISWTPEELAFMEEHPVIRLGVDPKFVPFEFFDKDGTYQGITSDYLEIISEKTGLEMVVTPGLTWTEAYEKALHGEVDMLPAVSKTPAREQYFLFSEPYYYFKRVIVVRDSTQGISSLEDLFGQTVAVQKNSSHHSYLADYPQLNLSLYDSVEAALTAVADGSETAFVGNLATTNYLINSTGLTNLKYVAFEAEKQQGLYFAVRNDWPVLIGIIDKTLATITPEERIAINSKWVGADVEPDYGPVYQVVMMVSGVIILIWLVSIYWILRLRREIDTRKKIQCDLEIARQEAEAANTIKSSFLARMSHEIRTPLNAITGMAYLVKKTQVTLTQKMYLDRITQSANTMLSIINDILDFSKIEAGKIELERVSFNLDQVIQDVINIVSYKIEEQRIGFKLTKDPKIPNCYFGDAKRIEQILLNLINNATKFTNTGEVSLDIRLVARESNYYHLAFTVRDTGIGMTDEQIKNLFEPFAQGDASINRRFGGTGLGLSIVKSLVDMMKGEIEVYSTAGEGSTFIVELSLEKDQQSEQEYQQQVSSLYFNDIKTLVLEKTGSNMNIIDSYLGAFGMHCELTTSSVSAISMLELENGKFTEPFDLLILDYDTPSGGGFKFVEMIQENKKILKKPKVIMLLPMMREDLFDQLDTQGVDIGIGKPIIPSVLYNGILEIFRTKAIVANQEFKQETFNKDILDNNYGILVVEDNKTNQLIAKSLLEPVGFRVWLGNDGQEGVELFKAHRSDIDLILMDLHMPVLNGYEASEQIRTLSADIPIVAMTADVIEGVKEKCESCGIHHYISKPFDPEQFVETISKIISVETATSKESKHPDSDQNKERADGVAVLDRAEGLRYMGNNQALYQEVLAAYFTENQEVVEKLALAIKNRRYQEAAQMVHKVKSSSGSIGARKLFEVAKALQKALESCDEREIASLHPAFSQAMKQLLTMIKSD</sequence>
<dbReference type="SUPFAM" id="SSF47384">
    <property type="entry name" value="Homodimeric domain of signal transducing histidine kinase"/>
    <property type="match status" value="1"/>
</dbReference>
<dbReference type="Gene3D" id="3.40.190.10">
    <property type="entry name" value="Periplasmic binding protein-like II"/>
    <property type="match status" value="2"/>
</dbReference>
<dbReference type="Proteomes" id="UP000176244">
    <property type="component" value="Unassembled WGS sequence"/>
</dbReference>
<feature type="domain" description="Histidine kinase" evidence="18">
    <location>
        <begin position="330"/>
        <end position="551"/>
    </location>
</feature>
<evidence type="ECO:0000256" key="16">
    <source>
        <dbReference type="PROSITE-ProRule" id="PRU00169"/>
    </source>
</evidence>